<dbReference type="EMBL" id="LZDD01000001">
    <property type="protein sequence ID" value="OJF72172.1"/>
    <property type="molecule type" value="Genomic_DNA"/>
</dbReference>
<evidence type="ECO:0000313" key="1">
    <source>
        <dbReference type="EMBL" id="OJF72172.1"/>
    </source>
</evidence>
<sequence>MRKNICMYGIAAVSLIGIVTAAVSEKRFRKKIKREISDIKMFQSVENDFLNRHSKIVAEELEDIIDEIGTVYEHFEEIENIRNCGR</sequence>
<comment type="caution">
    <text evidence="1">The sequence shown here is derived from an EMBL/GenBank/DDBJ whole genome shotgun (WGS) entry which is preliminary data.</text>
</comment>
<evidence type="ECO:0008006" key="3">
    <source>
        <dbReference type="Google" id="ProtNLM"/>
    </source>
</evidence>
<name>A0A1L8MN47_9STRE</name>
<dbReference type="OrthoDB" id="1697240at2"/>
<accession>A0A1L8MN47</accession>
<protein>
    <recommendedName>
        <fullName evidence="3">Conjugal transfer protein</fullName>
    </recommendedName>
</protein>
<proteinExistence type="predicted"/>
<reference evidence="2" key="1">
    <citation type="submission" date="2016-06" db="EMBL/GenBank/DDBJ databases">
        <authorList>
            <person name="de Vries S.P.W."/>
            <person name="Hadjirin N.F."/>
            <person name="Lay E.M."/>
            <person name="Zadoks R.N."/>
            <person name="Peacock S.J."/>
            <person name="Parkhill J."/>
            <person name="Grant A.J."/>
            <person name="Mcdougall S."/>
            <person name="Holmes M.A."/>
        </authorList>
    </citation>
    <scope>NUCLEOTIDE SEQUENCE [LARGE SCALE GENOMIC DNA]</scope>
    <source>
        <strain evidence="2">NZ1587</strain>
    </source>
</reference>
<gene>
    <name evidence="1" type="ORF">A9Q68_01115</name>
</gene>
<dbReference type="Proteomes" id="UP000182015">
    <property type="component" value="Unassembled WGS sequence"/>
</dbReference>
<dbReference type="RefSeq" id="WP_071792827.1">
    <property type="nucleotide sequence ID" value="NZ_LZDD01000001.1"/>
</dbReference>
<dbReference type="AlphaFoldDB" id="A0A1L8MN47"/>
<dbReference type="STRING" id="1856638.A9Q68_01115"/>
<organism evidence="1 2">
    <name type="scientific">Streptococcus bovimastitidis</name>
    <dbReference type="NCBI Taxonomy" id="1856638"/>
    <lineage>
        <taxon>Bacteria</taxon>
        <taxon>Bacillati</taxon>
        <taxon>Bacillota</taxon>
        <taxon>Bacilli</taxon>
        <taxon>Lactobacillales</taxon>
        <taxon>Streptococcaceae</taxon>
        <taxon>Streptococcus</taxon>
    </lineage>
</organism>
<evidence type="ECO:0000313" key="2">
    <source>
        <dbReference type="Proteomes" id="UP000182015"/>
    </source>
</evidence>
<keyword evidence="2" id="KW-1185">Reference proteome</keyword>